<evidence type="ECO:0000313" key="2">
    <source>
        <dbReference type="Proteomes" id="UP000264006"/>
    </source>
</evidence>
<dbReference type="EMBL" id="CP031166">
    <property type="protein sequence ID" value="AXV10354.1"/>
    <property type="molecule type" value="Genomic_DNA"/>
</dbReference>
<evidence type="ECO:0000313" key="1">
    <source>
        <dbReference type="EMBL" id="AXV10354.1"/>
    </source>
</evidence>
<keyword evidence="2" id="KW-1185">Reference proteome</keyword>
<accession>A0A346Y7A7</accession>
<name>A0A346Y7A7_9ACTN</name>
<keyword evidence="1" id="KW-0614">Plasmid</keyword>
<dbReference type="AlphaFoldDB" id="A0A346Y7A7"/>
<organism evidence="1 2">
    <name type="scientific">Euzebya pacifica</name>
    <dbReference type="NCBI Taxonomy" id="1608957"/>
    <lineage>
        <taxon>Bacteria</taxon>
        <taxon>Bacillati</taxon>
        <taxon>Actinomycetota</taxon>
        <taxon>Nitriliruptoria</taxon>
        <taxon>Euzebyales</taxon>
    </lineage>
</organism>
<dbReference type="RefSeq" id="WP_114594917.1">
    <property type="nucleotide sequence ID" value="NZ_CP031166.1"/>
</dbReference>
<sequence length="390" mass="43288">MSRQAVLSVPFGDWPWFRKQSRTACANCDEPSSRDVPTEQVFEVDERFCSVECVWDLIGTVMPSDGWVAVVEPTLIARAHELLCEEWGIDPDDTASADRAHREAPVEAFEGLSSSNGWVELPATAVRDALVDRLRPEPLPARMRRTALESMSIEVRRGSRHEVPEDLVPLLTGWLETARDMSLSGPVTPDQVTGAFGSIEPLREVWGDATVRALRHHFAESHGYPGWVAPHVADRFHAATKMAGISKRRSGNLLTGNATADQSSAYFNAMLTGAEVDPDELARQRREMHLGMLVDPLRTCIEHRLVSGHAVMLLTRMVWEDMALAPEDEFDQLVVLTEAGATGIHVRPHDWSVLHDVDERVPTGLPADADDPAAVVRILGRIIRERLSLR</sequence>
<reference evidence="1 2" key="1">
    <citation type="submission" date="2018-09" db="EMBL/GenBank/DDBJ databases">
        <title>Complete genome sequence of Euzebya sp. DY32-46 isolated from seawater of Pacific Ocean.</title>
        <authorList>
            <person name="Xu L."/>
            <person name="Wu Y.-H."/>
            <person name="Xu X.-W."/>
        </authorList>
    </citation>
    <scope>NUCLEOTIDE SEQUENCE [LARGE SCALE GENOMIC DNA]</scope>
    <source>
        <strain evidence="1 2">DY32-46</strain>
        <plasmid evidence="2">pedy32-46i</plasmid>
    </source>
</reference>
<geneLocation type="plasmid" evidence="2">
    <name>pedy32-46i</name>
</geneLocation>
<protein>
    <submittedName>
        <fullName evidence="1">Uncharacterized protein</fullName>
    </submittedName>
</protein>
<dbReference type="KEGG" id="euz:DVS28_b0614"/>
<dbReference type="Proteomes" id="UP000264006">
    <property type="component" value="Plasmid pEDY32-46I"/>
</dbReference>
<gene>
    <name evidence="1" type="ORF">DVS28_b0614</name>
</gene>
<proteinExistence type="predicted"/>